<feature type="signal peptide" evidence="1">
    <location>
        <begin position="1"/>
        <end position="26"/>
    </location>
</feature>
<feature type="chain" id="PRO_5042002355" description="Secreted protein" evidence="1">
    <location>
        <begin position="27"/>
        <end position="123"/>
    </location>
</feature>
<evidence type="ECO:0000313" key="3">
    <source>
        <dbReference type="Proteomes" id="UP001281614"/>
    </source>
</evidence>
<comment type="caution">
    <text evidence="2">The sequence shown here is derived from an EMBL/GenBank/DDBJ whole genome shotgun (WGS) entry which is preliminary data.</text>
</comment>
<proteinExistence type="predicted"/>
<dbReference type="EMBL" id="VYYT01000333">
    <property type="protein sequence ID" value="KAK2741998.1"/>
    <property type="molecule type" value="Genomic_DNA"/>
</dbReference>
<keyword evidence="3" id="KW-1185">Reference proteome</keyword>
<keyword evidence="1" id="KW-0732">Signal</keyword>
<gene>
    <name evidence="2" type="ORF">CKAH01_01425</name>
</gene>
<dbReference type="Proteomes" id="UP001281614">
    <property type="component" value="Unassembled WGS sequence"/>
</dbReference>
<protein>
    <recommendedName>
        <fullName evidence="4">Secreted protein</fullName>
    </recommendedName>
</protein>
<dbReference type="AlphaFoldDB" id="A0AAE0D1S1"/>
<evidence type="ECO:0000313" key="2">
    <source>
        <dbReference type="EMBL" id="KAK2741998.1"/>
    </source>
</evidence>
<evidence type="ECO:0000256" key="1">
    <source>
        <dbReference type="SAM" id="SignalP"/>
    </source>
</evidence>
<organism evidence="2 3">
    <name type="scientific">Colletotrichum kahawae</name>
    <name type="common">Coffee berry disease fungus</name>
    <dbReference type="NCBI Taxonomy" id="34407"/>
    <lineage>
        <taxon>Eukaryota</taxon>
        <taxon>Fungi</taxon>
        <taxon>Dikarya</taxon>
        <taxon>Ascomycota</taxon>
        <taxon>Pezizomycotina</taxon>
        <taxon>Sordariomycetes</taxon>
        <taxon>Hypocreomycetidae</taxon>
        <taxon>Glomerellales</taxon>
        <taxon>Glomerellaceae</taxon>
        <taxon>Colletotrichum</taxon>
        <taxon>Colletotrichum gloeosporioides species complex</taxon>
    </lineage>
</organism>
<sequence>MSHRPCPPVSSLSLSLCVCLPYPASPGCLEQGHPSRKAGCWSLSSLQGVDTARKKGVGACLVLDDGMGWDGKKDGCGCGRGWAAWRCLCLAGDDVHHPERVHCPWIDKVCLDAWVGCVGWVRG</sequence>
<evidence type="ECO:0008006" key="4">
    <source>
        <dbReference type="Google" id="ProtNLM"/>
    </source>
</evidence>
<reference evidence="2" key="1">
    <citation type="submission" date="2023-02" db="EMBL/GenBank/DDBJ databases">
        <title>Colletotrichum kahawae CIFC_Que2 genome sequencing and assembly.</title>
        <authorList>
            <person name="Baroncelli R."/>
        </authorList>
    </citation>
    <scope>NUCLEOTIDE SEQUENCE</scope>
    <source>
        <strain evidence="2">CIFC_Que2</strain>
    </source>
</reference>
<name>A0AAE0D1S1_COLKA</name>
<accession>A0AAE0D1S1</accession>